<keyword evidence="2" id="KW-1185">Reference proteome</keyword>
<protein>
    <submittedName>
        <fullName evidence="1">Immunity 53 family protein</fullName>
    </submittedName>
</protein>
<accession>A0ABS5H3J3</accession>
<reference evidence="1 2" key="1">
    <citation type="submission" date="2021-04" db="EMBL/GenBank/DDBJ databases">
        <title>novel species isolated from subtropical streams in China.</title>
        <authorList>
            <person name="Lu H."/>
        </authorList>
    </citation>
    <scope>NUCLEOTIDE SEQUENCE [LARGE SCALE GENOMIC DNA]</scope>
    <source>
        <strain evidence="1 2">FT147W</strain>
    </source>
</reference>
<dbReference type="Proteomes" id="UP000682982">
    <property type="component" value="Unassembled WGS sequence"/>
</dbReference>
<gene>
    <name evidence="1" type="ORF">KDM87_11460</name>
</gene>
<proteinExistence type="predicted"/>
<dbReference type="Pfam" id="PF15580">
    <property type="entry name" value="Imm53"/>
    <property type="match status" value="1"/>
</dbReference>
<dbReference type="RefSeq" id="WP_212679180.1">
    <property type="nucleotide sequence ID" value="NZ_JAGSPK010000003.1"/>
</dbReference>
<organism evidence="1 2">
    <name type="scientific">Undibacterium rivi</name>
    <dbReference type="NCBI Taxonomy" id="2828729"/>
    <lineage>
        <taxon>Bacteria</taxon>
        <taxon>Pseudomonadati</taxon>
        <taxon>Pseudomonadota</taxon>
        <taxon>Betaproteobacteria</taxon>
        <taxon>Burkholderiales</taxon>
        <taxon>Oxalobacteraceae</taxon>
        <taxon>Undibacterium</taxon>
    </lineage>
</organism>
<dbReference type="InterPro" id="IPR028228">
    <property type="entry name" value="Imm53"/>
</dbReference>
<comment type="caution">
    <text evidence="1">The sequence shown here is derived from an EMBL/GenBank/DDBJ whole genome shotgun (WGS) entry which is preliminary data.</text>
</comment>
<name>A0ABS5H3J3_9BURK</name>
<sequence length="105" mass="12079">MKSLVNTDVIVQLEAWLSEQCDGDWEHTYGMTIETTDNPGWYVQIDLDETTLSDVVKPFHRSERSETNWIQFEIMESKFIGSAGIGNLMELLQCFLVCVTEERGQ</sequence>
<dbReference type="EMBL" id="JAGSPK010000003">
    <property type="protein sequence ID" value="MBR7793218.1"/>
    <property type="molecule type" value="Genomic_DNA"/>
</dbReference>
<evidence type="ECO:0000313" key="1">
    <source>
        <dbReference type="EMBL" id="MBR7793218.1"/>
    </source>
</evidence>
<evidence type="ECO:0000313" key="2">
    <source>
        <dbReference type="Proteomes" id="UP000682982"/>
    </source>
</evidence>